<organism evidence="1 2">
    <name type="scientific">Candidatus Protochlamydia naegleriophila</name>
    <dbReference type="NCBI Taxonomy" id="389348"/>
    <lineage>
        <taxon>Bacteria</taxon>
        <taxon>Pseudomonadati</taxon>
        <taxon>Chlamydiota</taxon>
        <taxon>Chlamydiia</taxon>
        <taxon>Parachlamydiales</taxon>
        <taxon>Parachlamydiaceae</taxon>
        <taxon>Candidatus Protochlamydia</taxon>
    </lineage>
</organism>
<evidence type="ECO:0000313" key="2">
    <source>
        <dbReference type="Proteomes" id="UP000069902"/>
    </source>
</evidence>
<dbReference type="Gene3D" id="1.25.40.10">
    <property type="entry name" value="Tetratricopeptide repeat domain"/>
    <property type="match status" value="1"/>
</dbReference>
<evidence type="ECO:0008006" key="3">
    <source>
        <dbReference type="Google" id="ProtNLM"/>
    </source>
</evidence>
<reference evidence="2" key="1">
    <citation type="submission" date="2015-09" db="EMBL/GenBank/DDBJ databases">
        <authorList>
            <person name="Bertelli C."/>
        </authorList>
    </citation>
    <scope>NUCLEOTIDE SEQUENCE [LARGE SCALE GENOMIC DNA]</scope>
    <source>
        <strain evidence="2">KNic</strain>
    </source>
</reference>
<name>A0A0U5JDQ1_9BACT</name>
<sequence length="38" mass="4504">MYQNGRGVQQLDVEAVRYYRLAVDQKDPPAQSNLNRFY</sequence>
<dbReference type="EMBL" id="LN879502">
    <property type="protein sequence ID" value="CUI16900.1"/>
    <property type="molecule type" value="Genomic_DNA"/>
</dbReference>
<proteinExistence type="predicted"/>
<keyword evidence="2" id="KW-1185">Reference proteome</keyword>
<dbReference type="InterPro" id="IPR011990">
    <property type="entry name" value="TPR-like_helical_dom_sf"/>
</dbReference>
<accession>A0A0U5JDQ1</accession>
<evidence type="ECO:0000313" key="1">
    <source>
        <dbReference type="EMBL" id="CUI16900.1"/>
    </source>
</evidence>
<dbReference type="InParanoid" id="A0A0U5JDQ1"/>
<dbReference type="Proteomes" id="UP000069902">
    <property type="component" value="Chromosome cPNK"/>
</dbReference>
<dbReference type="PATRIC" id="fig|389348.3.peg.1435"/>
<dbReference type="KEGG" id="pnl:PNK_1283"/>
<dbReference type="SUPFAM" id="SSF81901">
    <property type="entry name" value="HCP-like"/>
    <property type="match status" value="1"/>
</dbReference>
<dbReference type="AlphaFoldDB" id="A0A0U5JDQ1"/>
<protein>
    <recommendedName>
        <fullName evidence="3">Sel1 repeat family protein</fullName>
    </recommendedName>
</protein>
<gene>
    <name evidence="1" type="ORF">PNK_1283</name>
</gene>